<organism evidence="8 9">
    <name type="scientific">Campylobacter ureolyticus</name>
    <dbReference type="NCBI Taxonomy" id="827"/>
    <lineage>
        <taxon>Bacteria</taxon>
        <taxon>Pseudomonadati</taxon>
        <taxon>Campylobacterota</taxon>
        <taxon>Epsilonproteobacteria</taxon>
        <taxon>Campylobacterales</taxon>
        <taxon>Campylobacteraceae</taxon>
        <taxon>Campylobacter</taxon>
    </lineage>
</organism>
<feature type="transmembrane region" description="Helical" evidence="7">
    <location>
        <begin position="57"/>
        <end position="75"/>
    </location>
</feature>
<evidence type="ECO:0000313" key="9">
    <source>
        <dbReference type="Proteomes" id="UP000234639"/>
    </source>
</evidence>
<dbReference type="NCBIfam" id="TIGR00698">
    <property type="entry name" value="YeiH family putative sulfate export transporter"/>
    <property type="match status" value="1"/>
</dbReference>
<keyword evidence="5 7" id="KW-1133">Transmembrane helix</keyword>
<evidence type="ECO:0000256" key="1">
    <source>
        <dbReference type="ARBA" id="ARBA00004651"/>
    </source>
</evidence>
<dbReference type="PANTHER" id="PTHR30106">
    <property type="entry name" value="INNER MEMBRANE PROTEIN YEIH-RELATED"/>
    <property type="match status" value="1"/>
</dbReference>
<keyword evidence="4 7" id="KW-0812">Transmembrane</keyword>
<dbReference type="Pfam" id="PF03601">
    <property type="entry name" value="Cons_hypoth698"/>
    <property type="match status" value="1"/>
</dbReference>
<feature type="transmembrane region" description="Helical" evidence="7">
    <location>
        <begin position="211"/>
        <end position="233"/>
    </location>
</feature>
<feature type="transmembrane region" description="Helical" evidence="7">
    <location>
        <begin position="149"/>
        <end position="170"/>
    </location>
</feature>
<keyword evidence="6 7" id="KW-0472">Membrane</keyword>
<feature type="transmembrane region" description="Helical" evidence="7">
    <location>
        <begin position="245"/>
        <end position="263"/>
    </location>
</feature>
<evidence type="ECO:0000256" key="7">
    <source>
        <dbReference type="SAM" id="Phobius"/>
    </source>
</evidence>
<evidence type="ECO:0000256" key="2">
    <source>
        <dbReference type="ARBA" id="ARBA00007977"/>
    </source>
</evidence>
<comment type="subcellular location">
    <subcellularLocation>
        <location evidence="1">Cell membrane</location>
        <topology evidence="1">Multi-pass membrane protein</topology>
    </subcellularLocation>
</comment>
<evidence type="ECO:0000313" key="8">
    <source>
        <dbReference type="EMBL" id="PKZ29483.1"/>
    </source>
</evidence>
<dbReference type="AlphaFoldDB" id="A0A2I1NAS1"/>
<comment type="caution">
    <text evidence="8">The sequence shown here is derived from an EMBL/GenBank/DDBJ whole genome shotgun (WGS) entry which is preliminary data.</text>
</comment>
<evidence type="ECO:0000256" key="3">
    <source>
        <dbReference type="ARBA" id="ARBA00022475"/>
    </source>
</evidence>
<feature type="transmembrane region" description="Helical" evidence="7">
    <location>
        <begin position="33"/>
        <end position="51"/>
    </location>
</feature>
<gene>
    <name evidence="8" type="ORF">CYJ41_03770</name>
</gene>
<dbReference type="InterPro" id="IPR018383">
    <property type="entry name" value="UPF0324_pro"/>
</dbReference>
<protein>
    <submittedName>
        <fullName evidence="8">YeiH family putative sulfate export transporter</fullName>
    </submittedName>
</protein>
<accession>A0A2I1NAS1</accession>
<keyword evidence="3" id="KW-1003">Cell membrane</keyword>
<evidence type="ECO:0000256" key="4">
    <source>
        <dbReference type="ARBA" id="ARBA00022692"/>
    </source>
</evidence>
<feature type="transmembrane region" description="Helical" evidence="7">
    <location>
        <begin position="340"/>
        <end position="362"/>
    </location>
</feature>
<dbReference type="Proteomes" id="UP000234639">
    <property type="component" value="Unassembled WGS sequence"/>
</dbReference>
<dbReference type="GO" id="GO:0005886">
    <property type="term" value="C:plasma membrane"/>
    <property type="evidence" value="ECO:0007669"/>
    <property type="project" value="UniProtKB-SubCell"/>
</dbReference>
<dbReference type="InterPro" id="IPR004630">
    <property type="entry name" value="UPF0324_YeiH-like"/>
</dbReference>
<reference evidence="8 9" key="1">
    <citation type="submission" date="2017-12" db="EMBL/GenBank/DDBJ databases">
        <title>Phylogenetic diversity of female urinary microbiome.</title>
        <authorList>
            <person name="Thomas-White K."/>
            <person name="Wolfe A.J."/>
        </authorList>
    </citation>
    <scope>NUCLEOTIDE SEQUENCE [LARGE SCALE GENOMIC DNA]</scope>
    <source>
        <strain evidence="8 9">UMB0112</strain>
    </source>
</reference>
<dbReference type="EMBL" id="PKHU01000003">
    <property type="protein sequence ID" value="PKZ29483.1"/>
    <property type="molecule type" value="Genomic_DNA"/>
</dbReference>
<dbReference type="RefSeq" id="WP_101637057.1">
    <property type="nucleotide sequence ID" value="NZ_CP050963.1"/>
</dbReference>
<evidence type="ECO:0000256" key="5">
    <source>
        <dbReference type="ARBA" id="ARBA00022989"/>
    </source>
</evidence>
<feature type="transmembrane region" description="Helical" evidence="7">
    <location>
        <begin position="307"/>
        <end position="328"/>
    </location>
</feature>
<sequence>MKNSALSKKNLKKEINKKKLSHKSIYKNRKLKAWTFILTSALCAYSLSLLAPIKTLAISPLIIAVVLGAILSNTFYETSLFLEKTGVIKIATKQILRLGIILYGFKITLNDIGHVGFSGVLMAFFIVFSTFFIGYFLGLFLGLDKKSSILISSGSSICGAAAVLATSSVIKAKSDKIGVAVCTVVVYGTIFMFLYPVLFRLGIFDLSKTQMGYLMGLSLHEVAHAVGAGAAVGQEANDLSVIMKMLRVLMLVPFLFMISFFDLEKVRDKNSEKMSKKVTIPWFGLWFLAMVFIGSFLPLNLRDISLPIVNFIDIILLTIAMFALGITIRKDMLKKSGKKPFILATFLAIWLFTICFIIAKFLV</sequence>
<evidence type="ECO:0000256" key="6">
    <source>
        <dbReference type="ARBA" id="ARBA00023136"/>
    </source>
</evidence>
<feature type="transmembrane region" description="Helical" evidence="7">
    <location>
        <begin position="176"/>
        <end position="199"/>
    </location>
</feature>
<feature type="transmembrane region" description="Helical" evidence="7">
    <location>
        <begin position="283"/>
        <end position="301"/>
    </location>
</feature>
<dbReference type="PANTHER" id="PTHR30106:SF2">
    <property type="entry name" value="UPF0324 INNER MEMBRANE PROTEIN YEIH"/>
    <property type="match status" value="1"/>
</dbReference>
<proteinExistence type="inferred from homology"/>
<feature type="transmembrane region" description="Helical" evidence="7">
    <location>
        <begin position="119"/>
        <end position="142"/>
    </location>
</feature>
<feature type="transmembrane region" description="Helical" evidence="7">
    <location>
        <begin position="95"/>
        <end position="113"/>
    </location>
</feature>
<comment type="similarity">
    <text evidence="2">Belongs to the UPF0324 family.</text>
</comment>
<name>A0A2I1NAS1_9BACT</name>